<proteinExistence type="predicted"/>
<gene>
    <name evidence="1" type="ORF">KW869_24840</name>
</gene>
<reference evidence="1 2" key="1">
    <citation type="journal article" date="2012" name="Plant Soil">
        <title>Screening of plant growth-promoting traits in arsenic-resistant bacteria isolated from the rhizosphere of soybean plants from Argentinean agricultural soil.</title>
        <authorList>
            <person name="Wevar Oller A.L."/>
            <person name="Talano M.A."/>
            <person name="Agostini E."/>
        </authorList>
    </citation>
    <scope>NUCLEOTIDE SEQUENCE [LARGE SCALE GENOMIC DNA]</scope>
    <source>
        <strain evidence="1 2">AW4</strain>
    </source>
</reference>
<evidence type="ECO:0008006" key="3">
    <source>
        <dbReference type="Google" id="ProtNLM"/>
    </source>
</evidence>
<dbReference type="SUPFAM" id="SSF47336">
    <property type="entry name" value="ACP-like"/>
    <property type="match status" value="1"/>
</dbReference>
<evidence type="ECO:0000313" key="2">
    <source>
        <dbReference type="Proteomes" id="UP001621534"/>
    </source>
</evidence>
<dbReference type="Proteomes" id="UP001621534">
    <property type="component" value="Unassembled WGS sequence"/>
</dbReference>
<keyword evidence="2" id="KW-1185">Reference proteome</keyword>
<evidence type="ECO:0000313" key="1">
    <source>
        <dbReference type="EMBL" id="MFK5736774.1"/>
    </source>
</evidence>
<sequence>MSHSQNITLEQLIDLIHDCITTLKDISKTTKIEELTVDTNLFAHTLNSTFGVTLSANDFQRLETVDDLLKMLNDN</sequence>
<accession>A0ABW8P3E6</accession>
<name>A0ABW8P3E6_9PSED</name>
<protein>
    <recommendedName>
        <fullName evidence="3">Carrier domain-containing protein</fullName>
    </recommendedName>
</protein>
<organism evidence="1 2">
    <name type="scientific">Pseudomonas urmiensis</name>
    <dbReference type="NCBI Taxonomy" id="2745493"/>
    <lineage>
        <taxon>Bacteria</taxon>
        <taxon>Pseudomonadati</taxon>
        <taxon>Pseudomonadota</taxon>
        <taxon>Gammaproteobacteria</taxon>
        <taxon>Pseudomonadales</taxon>
        <taxon>Pseudomonadaceae</taxon>
        <taxon>Pseudomonas</taxon>
    </lineage>
</organism>
<comment type="caution">
    <text evidence="1">The sequence shown here is derived from an EMBL/GenBank/DDBJ whole genome shotgun (WGS) entry which is preliminary data.</text>
</comment>
<dbReference type="InterPro" id="IPR036736">
    <property type="entry name" value="ACP-like_sf"/>
</dbReference>
<dbReference type="EMBL" id="JAHWXS010000037">
    <property type="protein sequence ID" value="MFK5736774.1"/>
    <property type="molecule type" value="Genomic_DNA"/>
</dbReference>
<dbReference type="RefSeq" id="WP_405130312.1">
    <property type="nucleotide sequence ID" value="NZ_JAHWXS010000037.1"/>
</dbReference>